<dbReference type="PROSITE" id="PS50889">
    <property type="entry name" value="S4"/>
    <property type="match status" value="1"/>
</dbReference>
<dbReference type="GO" id="GO:0008168">
    <property type="term" value="F:methyltransferase activity"/>
    <property type="evidence" value="ECO:0007669"/>
    <property type="project" value="UniProtKB-KW"/>
</dbReference>
<accession>A0A9D2NTA6</accession>
<keyword evidence="5" id="KW-0808">Transferase</keyword>
<dbReference type="Gene3D" id="3.40.50.150">
    <property type="entry name" value="Vaccinia Virus protein VP39"/>
    <property type="match status" value="1"/>
</dbReference>
<keyword evidence="1 3" id="KW-0694">RNA-binding</keyword>
<reference evidence="5" key="2">
    <citation type="submission" date="2021-04" db="EMBL/GenBank/DDBJ databases">
        <authorList>
            <person name="Gilroy R."/>
        </authorList>
    </citation>
    <scope>NUCLEOTIDE SEQUENCE</scope>
    <source>
        <strain evidence="5">CHK187-11901</strain>
    </source>
</reference>
<dbReference type="InterPro" id="IPR047048">
    <property type="entry name" value="TlyA"/>
</dbReference>
<dbReference type="Gene3D" id="3.10.290.10">
    <property type="entry name" value="RNA-binding S4 domain"/>
    <property type="match status" value="1"/>
</dbReference>
<evidence type="ECO:0000313" key="6">
    <source>
        <dbReference type="Proteomes" id="UP000823896"/>
    </source>
</evidence>
<comment type="caution">
    <text evidence="5">The sequence shown here is derived from an EMBL/GenBank/DDBJ whole genome shotgun (WGS) entry which is preliminary data.</text>
</comment>
<evidence type="ECO:0000256" key="1">
    <source>
        <dbReference type="ARBA" id="ARBA00022884"/>
    </source>
</evidence>
<protein>
    <submittedName>
        <fullName evidence="5">TlyA family RNA methyltransferase</fullName>
    </submittedName>
</protein>
<name>A0A9D2NTA6_9FIRM</name>
<dbReference type="InterPro" id="IPR002877">
    <property type="entry name" value="RNA_MeTrfase_FtsJ_dom"/>
</dbReference>
<dbReference type="GO" id="GO:0032259">
    <property type="term" value="P:methylation"/>
    <property type="evidence" value="ECO:0007669"/>
    <property type="project" value="UniProtKB-KW"/>
</dbReference>
<dbReference type="NCBIfam" id="TIGR00478">
    <property type="entry name" value="tly"/>
    <property type="match status" value="1"/>
</dbReference>
<keyword evidence="5" id="KW-0489">Methyltransferase</keyword>
<dbReference type="Proteomes" id="UP000823896">
    <property type="component" value="Unassembled WGS sequence"/>
</dbReference>
<feature type="domain" description="RNA-binding S4" evidence="4">
    <location>
        <begin position="1"/>
        <end position="61"/>
    </location>
</feature>
<dbReference type="InterPro" id="IPR036986">
    <property type="entry name" value="S4_RNA-bd_sf"/>
</dbReference>
<dbReference type="InterPro" id="IPR029063">
    <property type="entry name" value="SAM-dependent_MTases_sf"/>
</dbReference>
<dbReference type="GO" id="GO:0003723">
    <property type="term" value="F:RNA binding"/>
    <property type="evidence" value="ECO:0007669"/>
    <property type="project" value="UniProtKB-KW"/>
</dbReference>
<dbReference type="SUPFAM" id="SSF53335">
    <property type="entry name" value="S-adenosyl-L-methionine-dependent methyltransferases"/>
    <property type="match status" value="1"/>
</dbReference>
<dbReference type="InterPro" id="IPR004538">
    <property type="entry name" value="Hemolysin_A/TlyA"/>
</dbReference>
<organism evidence="5 6">
    <name type="scientific">Candidatus Merdibacter merdavium</name>
    <dbReference type="NCBI Taxonomy" id="2838692"/>
    <lineage>
        <taxon>Bacteria</taxon>
        <taxon>Bacillati</taxon>
        <taxon>Bacillota</taxon>
        <taxon>Erysipelotrichia</taxon>
        <taxon>Erysipelotrichales</taxon>
        <taxon>Erysipelotrichaceae</taxon>
        <taxon>Merdibacter</taxon>
    </lineage>
</organism>
<dbReference type="InterPro" id="IPR002942">
    <property type="entry name" value="S4_RNA-bd"/>
</dbReference>
<comment type="similarity">
    <text evidence="2">Belongs to the TlyA family.</text>
</comment>
<dbReference type="PANTHER" id="PTHR32319:SF0">
    <property type="entry name" value="BACTERIAL HEMOLYSIN-LIKE PROTEIN"/>
    <property type="match status" value="1"/>
</dbReference>
<dbReference type="AlphaFoldDB" id="A0A9D2NTA6"/>
<evidence type="ECO:0000259" key="4">
    <source>
        <dbReference type="SMART" id="SM00363"/>
    </source>
</evidence>
<proteinExistence type="inferred from homology"/>
<gene>
    <name evidence="5" type="ORF">H9702_05555</name>
</gene>
<dbReference type="Pfam" id="PF01479">
    <property type="entry name" value="S4"/>
    <property type="match status" value="1"/>
</dbReference>
<dbReference type="EMBL" id="DWWM01000034">
    <property type="protein sequence ID" value="HJC36579.1"/>
    <property type="molecule type" value="Genomic_DNA"/>
</dbReference>
<dbReference type="PANTHER" id="PTHR32319">
    <property type="entry name" value="BACTERIAL HEMOLYSIN-LIKE PROTEIN"/>
    <property type="match status" value="1"/>
</dbReference>
<dbReference type="SUPFAM" id="SSF55174">
    <property type="entry name" value="Alpha-L RNA-binding motif"/>
    <property type="match status" value="1"/>
</dbReference>
<reference evidence="5" key="1">
    <citation type="journal article" date="2021" name="PeerJ">
        <title>Extensive microbial diversity within the chicken gut microbiome revealed by metagenomics and culture.</title>
        <authorList>
            <person name="Gilroy R."/>
            <person name="Ravi A."/>
            <person name="Getino M."/>
            <person name="Pursley I."/>
            <person name="Horton D.L."/>
            <person name="Alikhan N.F."/>
            <person name="Baker D."/>
            <person name="Gharbi K."/>
            <person name="Hall N."/>
            <person name="Watson M."/>
            <person name="Adriaenssens E.M."/>
            <person name="Foster-Nyarko E."/>
            <person name="Jarju S."/>
            <person name="Secka A."/>
            <person name="Antonio M."/>
            <person name="Oren A."/>
            <person name="Chaudhuri R.R."/>
            <person name="La Ragione R."/>
            <person name="Hildebrand F."/>
            <person name="Pallen M.J."/>
        </authorList>
    </citation>
    <scope>NUCLEOTIDE SEQUENCE</scope>
    <source>
        <strain evidence="5">CHK187-11901</strain>
    </source>
</reference>
<dbReference type="PIRSF" id="PIRSF005578">
    <property type="entry name" value="TlyA"/>
    <property type="match status" value="1"/>
</dbReference>
<dbReference type="SMART" id="SM00363">
    <property type="entry name" value="S4"/>
    <property type="match status" value="1"/>
</dbReference>
<dbReference type="Pfam" id="PF01728">
    <property type="entry name" value="FtsJ"/>
    <property type="match status" value="1"/>
</dbReference>
<evidence type="ECO:0000256" key="2">
    <source>
        <dbReference type="ARBA" id="ARBA00029460"/>
    </source>
</evidence>
<sequence length="253" mass="28145">MRLDQALSAQLGSRSRAQDAIKEGRVLVNGIRVYKNSVPVTANDQIEVVAKEDDFVSRAGAKLNGVLDEFGISLQDKVVLDVGASTGGFSDVCLRRGAALVYALDVGHDQLHERLRHDPRCVNMEGRNARDLRADWFARPIDFLCMDVSFISCRTLLEAIAAQLSHPEAVVLIKPQFEAGKAFLNKHGILKDDNVTARVLREVSEAAQQLGWSVRHLRVSPLPGRDGNREFLMHLSREGKTRTYDYRALAKSR</sequence>
<dbReference type="CDD" id="cd00165">
    <property type="entry name" value="S4"/>
    <property type="match status" value="1"/>
</dbReference>
<evidence type="ECO:0000256" key="3">
    <source>
        <dbReference type="PROSITE-ProRule" id="PRU00182"/>
    </source>
</evidence>
<evidence type="ECO:0000313" key="5">
    <source>
        <dbReference type="EMBL" id="HJC36579.1"/>
    </source>
</evidence>